<accession>A0AAV9CQI8</accession>
<gene>
    <name evidence="2" type="ORF">QJS10_CPB18g00197</name>
</gene>
<reference evidence="2" key="1">
    <citation type="journal article" date="2023" name="Nat. Commun.">
        <title>Diploid and tetraploid genomes of Acorus and the evolution of monocots.</title>
        <authorList>
            <person name="Ma L."/>
            <person name="Liu K.W."/>
            <person name="Li Z."/>
            <person name="Hsiao Y.Y."/>
            <person name="Qi Y."/>
            <person name="Fu T."/>
            <person name="Tang G.D."/>
            <person name="Zhang D."/>
            <person name="Sun W.H."/>
            <person name="Liu D.K."/>
            <person name="Li Y."/>
            <person name="Chen G.Z."/>
            <person name="Liu X.D."/>
            <person name="Liao X.Y."/>
            <person name="Jiang Y.T."/>
            <person name="Yu X."/>
            <person name="Hao Y."/>
            <person name="Huang J."/>
            <person name="Zhao X.W."/>
            <person name="Ke S."/>
            <person name="Chen Y.Y."/>
            <person name="Wu W.L."/>
            <person name="Hsu J.L."/>
            <person name="Lin Y.F."/>
            <person name="Huang M.D."/>
            <person name="Li C.Y."/>
            <person name="Huang L."/>
            <person name="Wang Z.W."/>
            <person name="Zhao X."/>
            <person name="Zhong W.Y."/>
            <person name="Peng D.H."/>
            <person name="Ahmad S."/>
            <person name="Lan S."/>
            <person name="Zhang J.S."/>
            <person name="Tsai W.C."/>
            <person name="Van de Peer Y."/>
            <person name="Liu Z.J."/>
        </authorList>
    </citation>
    <scope>NUCLEOTIDE SEQUENCE</scope>
    <source>
        <strain evidence="2">CP</strain>
    </source>
</reference>
<organism evidence="2 3">
    <name type="scientific">Acorus calamus</name>
    <name type="common">Sweet flag</name>
    <dbReference type="NCBI Taxonomy" id="4465"/>
    <lineage>
        <taxon>Eukaryota</taxon>
        <taxon>Viridiplantae</taxon>
        <taxon>Streptophyta</taxon>
        <taxon>Embryophyta</taxon>
        <taxon>Tracheophyta</taxon>
        <taxon>Spermatophyta</taxon>
        <taxon>Magnoliopsida</taxon>
        <taxon>Liliopsida</taxon>
        <taxon>Acoraceae</taxon>
        <taxon>Acorus</taxon>
    </lineage>
</organism>
<comment type="caution">
    <text evidence="2">The sequence shown here is derived from an EMBL/GenBank/DDBJ whole genome shotgun (WGS) entry which is preliminary data.</text>
</comment>
<sequence length="68" mass="8088">MDFPGDEGSWSSRNQRTRVSEARRGHHQSRYVVLHLDERSTTTSMDVEYRFDGTDDEVESNNYFYRPL</sequence>
<protein>
    <submittedName>
        <fullName evidence="2">Uncharacterized protein</fullName>
    </submittedName>
</protein>
<reference evidence="2" key="2">
    <citation type="submission" date="2023-06" db="EMBL/GenBank/DDBJ databases">
        <authorList>
            <person name="Ma L."/>
            <person name="Liu K.-W."/>
            <person name="Li Z."/>
            <person name="Hsiao Y.-Y."/>
            <person name="Qi Y."/>
            <person name="Fu T."/>
            <person name="Tang G."/>
            <person name="Zhang D."/>
            <person name="Sun W.-H."/>
            <person name="Liu D.-K."/>
            <person name="Li Y."/>
            <person name="Chen G.-Z."/>
            <person name="Liu X.-D."/>
            <person name="Liao X.-Y."/>
            <person name="Jiang Y.-T."/>
            <person name="Yu X."/>
            <person name="Hao Y."/>
            <person name="Huang J."/>
            <person name="Zhao X.-W."/>
            <person name="Ke S."/>
            <person name="Chen Y.-Y."/>
            <person name="Wu W.-L."/>
            <person name="Hsu J.-L."/>
            <person name="Lin Y.-F."/>
            <person name="Huang M.-D."/>
            <person name="Li C.-Y."/>
            <person name="Huang L."/>
            <person name="Wang Z.-W."/>
            <person name="Zhao X."/>
            <person name="Zhong W.-Y."/>
            <person name="Peng D.-H."/>
            <person name="Ahmad S."/>
            <person name="Lan S."/>
            <person name="Zhang J.-S."/>
            <person name="Tsai W.-C."/>
            <person name="Van De Peer Y."/>
            <person name="Liu Z.-J."/>
        </authorList>
    </citation>
    <scope>NUCLEOTIDE SEQUENCE</scope>
    <source>
        <strain evidence="2">CP</strain>
        <tissue evidence="2">Leaves</tissue>
    </source>
</reference>
<dbReference type="AlphaFoldDB" id="A0AAV9CQI8"/>
<keyword evidence="3" id="KW-1185">Reference proteome</keyword>
<evidence type="ECO:0000256" key="1">
    <source>
        <dbReference type="SAM" id="MobiDB-lite"/>
    </source>
</evidence>
<feature type="region of interest" description="Disordered" evidence="1">
    <location>
        <begin position="1"/>
        <end position="27"/>
    </location>
</feature>
<proteinExistence type="predicted"/>
<dbReference type="Proteomes" id="UP001180020">
    <property type="component" value="Unassembled WGS sequence"/>
</dbReference>
<dbReference type="EMBL" id="JAUJYO010000018">
    <property type="protein sequence ID" value="KAK1291065.1"/>
    <property type="molecule type" value="Genomic_DNA"/>
</dbReference>
<evidence type="ECO:0000313" key="2">
    <source>
        <dbReference type="EMBL" id="KAK1291065.1"/>
    </source>
</evidence>
<evidence type="ECO:0000313" key="3">
    <source>
        <dbReference type="Proteomes" id="UP001180020"/>
    </source>
</evidence>
<name>A0AAV9CQI8_ACOCL</name>